<dbReference type="InterPro" id="IPR036412">
    <property type="entry name" value="HAD-like_sf"/>
</dbReference>
<dbReference type="InterPro" id="IPR023198">
    <property type="entry name" value="PGP-like_dom2"/>
</dbReference>
<comment type="similarity">
    <text evidence="2">Belongs to the HAD-like hydrolase superfamily. CbbY/CbbZ/Gph/YieH family.</text>
</comment>
<dbReference type="EMBL" id="SJDL01000034">
    <property type="protein sequence ID" value="TBW50588.1"/>
    <property type="molecule type" value="Genomic_DNA"/>
</dbReference>
<dbReference type="Pfam" id="PF13419">
    <property type="entry name" value="HAD_2"/>
    <property type="match status" value="1"/>
</dbReference>
<keyword evidence="5" id="KW-0378">Hydrolase</keyword>
<evidence type="ECO:0000256" key="2">
    <source>
        <dbReference type="ARBA" id="ARBA00006171"/>
    </source>
</evidence>
<reference evidence="5 6" key="1">
    <citation type="submission" date="2019-02" db="EMBL/GenBank/DDBJ databases">
        <title>Marinobacter halodurans sp. nov., a marine bacterium isolated from sea tidal flat.</title>
        <authorList>
            <person name="Yoo Y."/>
            <person name="Lee D.W."/>
            <person name="Kim B.S."/>
            <person name="Kim J.-J."/>
        </authorList>
    </citation>
    <scope>NUCLEOTIDE SEQUENCE [LARGE SCALE GENOMIC DNA]</scope>
    <source>
        <strain evidence="5 6">YJ-S3-2</strain>
    </source>
</reference>
<proteinExistence type="inferred from homology"/>
<evidence type="ECO:0000256" key="1">
    <source>
        <dbReference type="ARBA" id="ARBA00001946"/>
    </source>
</evidence>
<dbReference type="Gene3D" id="1.10.150.240">
    <property type="entry name" value="Putative phosphatase, domain 2"/>
    <property type="match status" value="1"/>
</dbReference>
<dbReference type="SFLD" id="SFLDG01129">
    <property type="entry name" value="C1.5:_HAD__Beta-PGM__Phosphata"/>
    <property type="match status" value="1"/>
</dbReference>
<dbReference type="InterPro" id="IPR023214">
    <property type="entry name" value="HAD_sf"/>
</dbReference>
<dbReference type="InterPro" id="IPR006439">
    <property type="entry name" value="HAD-SF_hydro_IA"/>
</dbReference>
<keyword evidence="4" id="KW-0460">Magnesium</keyword>
<keyword evidence="3" id="KW-0479">Metal-binding</keyword>
<dbReference type="GO" id="GO:0016787">
    <property type="term" value="F:hydrolase activity"/>
    <property type="evidence" value="ECO:0007669"/>
    <property type="project" value="UniProtKB-KW"/>
</dbReference>
<organism evidence="5 6">
    <name type="scientific">Marinobacter halodurans</name>
    <dbReference type="NCBI Taxonomy" id="2528979"/>
    <lineage>
        <taxon>Bacteria</taxon>
        <taxon>Pseudomonadati</taxon>
        <taxon>Pseudomonadota</taxon>
        <taxon>Gammaproteobacteria</taxon>
        <taxon>Pseudomonadales</taxon>
        <taxon>Marinobacteraceae</taxon>
        <taxon>Marinobacter</taxon>
    </lineage>
</organism>
<keyword evidence="6" id="KW-1185">Reference proteome</keyword>
<dbReference type="PANTHER" id="PTHR46193">
    <property type="entry name" value="6-PHOSPHOGLUCONATE PHOSPHATASE"/>
    <property type="match status" value="1"/>
</dbReference>
<dbReference type="SFLD" id="SFLDS00003">
    <property type="entry name" value="Haloacid_Dehalogenase"/>
    <property type="match status" value="1"/>
</dbReference>
<dbReference type="SUPFAM" id="SSF56784">
    <property type="entry name" value="HAD-like"/>
    <property type="match status" value="1"/>
</dbReference>
<accession>A0ABY1ZGD2</accession>
<evidence type="ECO:0000256" key="3">
    <source>
        <dbReference type="ARBA" id="ARBA00022723"/>
    </source>
</evidence>
<evidence type="ECO:0000256" key="4">
    <source>
        <dbReference type="ARBA" id="ARBA00022842"/>
    </source>
</evidence>
<dbReference type="InterPro" id="IPR051600">
    <property type="entry name" value="Beta-PGM-like"/>
</dbReference>
<dbReference type="InterPro" id="IPR041492">
    <property type="entry name" value="HAD_2"/>
</dbReference>
<dbReference type="PANTHER" id="PTHR46193:SF10">
    <property type="entry name" value="6-PHOSPHOGLUCONATE PHOSPHATASE"/>
    <property type="match status" value="1"/>
</dbReference>
<sequence>METLIFDCDGVLVDSEVIAEATLVEQLRDWLPDLQADTVLHHALGMTTENILLHLEALSSHALPADALPRIDHAIEARLARELQPIDGVVDTLSRLPLPLAIASNSSRFRVRNSLATTGLDAWLGEVPLFTAEQVALPKPDPGVYLLATRELGCSPQDCLVVEDSVSGVTAARAAGMTVIGFTGASHIPPDHAEHLKEAGAWRILRHMTGLEALVSEWRQRRHPA</sequence>
<dbReference type="NCBIfam" id="TIGR01509">
    <property type="entry name" value="HAD-SF-IA-v3"/>
    <property type="match status" value="1"/>
</dbReference>
<dbReference type="PRINTS" id="PR00413">
    <property type="entry name" value="HADHALOGNASE"/>
</dbReference>
<gene>
    <name evidence="5" type="ORF">EZI54_18125</name>
</gene>
<comment type="caution">
    <text evidence="5">The sequence shown here is derived from an EMBL/GenBank/DDBJ whole genome shotgun (WGS) entry which is preliminary data.</text>
</comment>
<evidence type="ECO:0000313" key="5">
    <source>
        <dbReference type="EMBL" id="TBW50588.1"/>
    </source>
</evidence>
<protein>
    <submittedName>
        <fullName evidence="5">HAD family hydrolase</fullName>
    </submittedName>
</protein>
<dbReference type="Proteomes" id="UP000313645">
    <property type="component" value="Unassembled WGS sequence"/>
</dbReference>
<name>A0ABY1ZGD2_9GAMM</name>
<dbReference type="Gene3D" id="3.40.50.1000">
    <property type="entry name" value="HAD superfamily/HAD-like"/>
    <property type="match status" value="1"/>
</dbReference>
<comment type="cofactor">
    <cofactor evidence="1">
        <name>Mg(2+)</name>
        <dbReference type="ChEBI" id="CHEBI:18420"/>
    </cofactor>
</comment>
<evidence type="ECO:0000313" key="6">
    <source>
        <dbReference type="Proteomes" id="UP000313645"/>
    </source>
</evidence>